<protein>
    <submittedName>
        <fullName evidence="2">Uncharacterized protein</fullName>
    </submittedName>
</protein>
<dbReference type="EMBL" id="RCZI01000002">
    <property type="protein sequence ID" value="TPG29208.1"/>
    <property type="molecule type" value="Genomic_DNA"/>
</dbReference>
<feature type="transmembrane region" description="Helical" evidence="1">
    <location>
        <begin position="129"/>
        <end position="152"/>
    </location>
</feature>
<comment type="caution">
    <text evidence="2">The sequence shown here is derived from an EMBL/GenBank/DDBJ whole genome shotgun (WGS) entry which is preliminary data.</text>
</comment>
<evidence type="ECO:0000313" key="3">
    <source>
        <dbReference type="Proteomes" id="UP000319212"/>
    </source>
</evidence>
<feature type="transmembrane region" description="Helical" evidence="1">
    <location>
        <begin position="54"/>
        <end position="78"/>
    </location>
</feature>
<evidence type="ECO:0000256" key="1">
    <source>
        <dbReference type="SAM" id="Phobius"/>
    </source>
</evidence>
<accession>A0A502DUR3</accession>
<sequence length="1068" mass="117104">MIWGTDRPVTFALLMGAIAAATSYLLVCADWILGWRIPAPKLASGFDLSAFAGVPWSVQATLVALVYPLVLSFIALTLQRKAHSTVSLRVYILDSAVVPAGASSIGLLIALGVEYFITPYKTDELMVSLMAPLLAASGIWLLFNVLLTGFFLGRTLRFVQEEDQKHAFSRVAVDVALHAELVSAVKKHVYLNAPQSAWGLPAFNVEGTHPQVLTFQLRKGRTQVKRTLRGGVVLHDVHLRLLRLVVKSWSRRAVRKAQATPQWKKPTLIFRAQIGAGALGEVVLCTVDEGPALNRLERFLVRTSFIYGPAASLSLSTKKMLDELVGGVEAATEQHRFGAAHEELKEVFRLHKTLLLAGVSHVQAIGRNAATIGRSPSSWGNSSFNQEWLEPYREGAQIAVNCLEDDERLFRTLSNITAGIASQVGSRPEQLLIDAQLVSTNLAYQLSAWWTRKADASLTPGATSFSGVLPTKEHKVYERAIVGFIGGWGQFRVRLDVAESNGDAEAWYCHTGRAIAYAAHIDNTVRLLFAAVSRGDETASVWLVDCFLKWWGNREFELVCPQLLEDFRLRDVSLHLAQMDWASAQQDMWDGAESITLDFAVAALNLAIRKYWESVRLYVILVLIQTAGAVPSAQSRELRLASALIQGSPLHAGGSVKVWRLDSVDDVLRAALGTLYGVNTPLVRIDAIAESLDRGAGDIVVPGWLYRWSGSANHFESLKRPLEILLVALAGARGSGVRQSKQLIENWWRDLNKLQEVKSYCNNLREHLGSQDFDSAEAAVQAVQVHLNKSFPIPSGRSTVAEAFGTLQRVATHERHISLKALQLDLAKIHKMARSLGSSAFVVAKYSPPVREVLYASLPSAPHHQYQFDDHREHYLRGLDSNHDRGLVPLLGAELRRISLSMGFEALVRELGLTPVSAPAEDASDDISSDDKRAFIAAVASQCSALAATGETPVIVAGNSPSGQLLSAHEWGPEEWRCHPPSGVAIVPSHLDDGLHTLSRVNGVAAYSLETPDEGCFVVPGRLLRSLTVSGTSPESALSIEWRELNEEQLRFTLTWRASFIGGRQRGM</sequence>
<name>A0A502DUR3_9BURK</name>
<dbReference type="Proteomes" id="UP000319212">
    <property type="component" value="Unassembled WGS sequence"/>
</dbReference>
<organism evidence="2 3">
    <name type="scientific">Variovorax guangxiensis</name>
    <dbReference type="NCBI Taxonomy" id="1775474"/>
    <lineage>
        <taxon>Bacteria</taxon>
        <taxon>Pseudomonadati</taxon>
        <taxon>Pseudomonadota</taxon>
        <taxon>Betaproteobacteria</taxon>
        <taxon>Burkholderiales</taxon>
        <taxon>Comamonadaceae</taxon>
        <taxon>Variovorax</taxon>
    </lineage>
</organism>
<keyword evidence="1" id="KW-0472">Membrane</keyword>
<dbReference type="AlphaFoldDB" id="A0A502DUR3"/>
<evidence type="ECO:0000313" key="2">
    <source>
        <dbReference type="EMBL" id="TPG29208.1"/>
    </source>
</evidence>
<keyword evidence="1" id="KW-0812">Transmembrane</keyword>
<reference evidence="2 3" key="1">
    <citation type="journal article" date="2019" name="Environ. Microbiol.">
        <title>Species interactions and distinct microbial communities in high Arctic permafrost affected cryosols are associated with the CH4 and CO2 gas fluxes.</title>
        <authorList>
            <person name="Altshuler I."/>
            <person name="Hamel J."/>
            <person name="Turney S."/>
            <person name="Magnuson E."/>
            <person name="Levesque R."/>
            <person name="Greer C."/>
            <person name="Whyte L.G."/>
        </authorList>
    </citation>
    <scope>NUCLEOTIDE SEQUENCE [LARGE SCALE GENOMIC DNA]</scope>
    <source>
        <strain evidence="2 3">S06.C</strain>
    </source>
</reference>
<keyword evidence="1" id="KW-1133">Transmembrane helix</keyword>
<feature type="transmembrane region" description="Helical" evidence="1">
    <location>
        <begin position="12"/>
        <end position="34"/>
    </location>
</feature>
<proteinExistence type="predicted"/>
<gene>
    <name evidence="2" type="ORF">EAH82_10690</name>
</gene>